<accession>A0A699YW61</accession>
<reference evidence="2 3" key="1">
    <citation type="submission" date="2020-02" db="EMBL/GenBank/DDBJ databases">
        <title>Draft genome sequence of Haematococcus lacustris strain NIES-144.</title>
        <authorList>
            <person name="Morimoto D."/>
            <person name="Nakagawa S."/>
            <person name="Yoshida T."/>
            <person name="Sawayama S."/>
        </authorList>
    </citation>
    <scope>NUCLEOTIDE SEQUENCE [LARGE SCALE GENOMIC DNA]</scope>
    <source>
        <strain evidence="2 3">NIES-144</strain>
    </source>
</reference>
<proteinExistence type="predicted"/>
<organism evidence="2 3">
    <name type="scientific">Haematococcus lacustris</name>
    <name type="common">Green alga</name>
    <name type="synonym">Haematococcus pluvialis</name>
    <dbReference type="NCBI Taxonomy" id="44745"/>
    <lineage>
        <taxon>Eukaryota</taxon>
        <taxon>Viridiplantae</taxon>
        <taxon>Chlorophyta</taxon>
        <taxon>core chlorophytes</taxon>
        <taxon>Chlorophyceae</taxon>
        <taxon>CS clade</taxon>
        <taxon>Chlamydomonadales</taxon>
        <taxon>Haematococcaceae</taxon>
        <taxon>Haematococcus</taxon>
    </lineage>
</organism>
<gene>
    <name evidence="2" type="ORF">HaLaN_09761</name>
</gene>
<name>A0A699YW61_HAELA</name>
<evidence type="ECO:0000313" key="2">
    <source>
        <dbReference type="EMBL" id="GFH13811.1"/>
    </source>
</evidence>
<dbReference type="EMBL" id="BLLF01000654">
    <property type="protein sequence ID" value="GFH13811.1"/>
    <property type="molecule type" value="Genomic_DNA"/>
</dbReference>
<feature type="non-terminal residue" evidence="2">
    <location>
        <position position="1"/>
    </location>
</feature>
<keyword evidence="3" id="KW-1185">Reference proteome</keyword>
<evidence type="ECO:0000313" key="3">
    <source>
        <dbReference type="Proteomes" id="UP000485058"/>
    </source>
</evidence>
<evidence type="ECO:0000256" key="1">
    <source>
        <dbReference type="SAM" id="MobiDB-lite"/>
    </source>
</evidence>
<comment type="caution">
    <text evidence="2">The sequence shown here is derived from an EMBL/GenBank/DDBJ whole genome shotgun (WGS) entry which is preliminary data.</text>
</comment>
<protein>
    <submittedName>
        <fullName evidence="2">Uncharacterized protein</fullName>
    </submittedName>
</protein>
<feature type="region of interest" description="Disordered" evidence="1">
    <location>
        <begin position="1"/>
        <end position="25"/>
    </location>
</feature>
<dbReference type="AlphaFoldDB" id="A0A699YW61"/>
<dbReference type="Proteomes" id="UP000485058">
    <property type="component" value="Unassembled WGS sequence"/>
</dbReference>
<sequence length="72" mass="7811">MSMQKAGAVMKDQSAVGEGRNRGAGRGVRQCYSILPCPELLPRHLSIACHERFICKMLEGCGVGQEVQQPVP</sequence>